<accession>A0A4C1U7J5</accession>
<comment type="caution">
    <text evidence="1">The sequence shown here is derived from an EMBL/GenBank/DDBJ whole genome shotgun (WGS) entry which is preliminary data.</text>
</comment>
<keyword evidence="2" id="KW-1185">Reference proteome</keyword>
<name>A0A4C1U7J5_EUMVA</name>
<proteinExistence type="predicted"/>
<evidence type="ECO:0000313" key="1">
    <source>
        <dbReference type="EMBL" id="GBP22345.1"/>
    </source>
</evidence>
<dbReference type="AlphaFoldDB" id="A0A4C1U7J5"/>
<dbReference type="Proteomes" id="UP000299102">
    <property type="component" value="Unassembled WGS sequence"/>
</dbReference>
<dbReference type="EMBL" id="BGZK01000139">
    <property type="protein sequence ID" value="GBP22345.1"/>
    <property type="molecule type" value="Genomic_DNA"/>
</dbReference>
<evidence type="ECO:0000313" key="2">
    <source>
        <dbReference type="Proteomes" id="UP000299102"/>
    </source>
</evidence>
<gene>
    <name evidence="1" type="ORF">EVAR_11860_1</name>
</gene>
<reference evidence="1 2" key="1">
    <citation type="journal article" date="2019" name="Commun. Biol.">
        <title>The bagworm genome reveals a unique fibroin gene that provides high tensile strength.</title>
        <authorList>
            <person name="Kono N."/>
            <person name="Nakamura H."/>
            <person name="Ohtoshi R."/>
            <person name="Tomita M."/>
            <person name="Numata K."/>
            <person name="Arakawa K."/>
        </authorList>
    </citation>
    <scope>NUCLEOTIDE SEQUENCE [LARGE SCALE GENOMIC DNA]</scope>
</reference>
<protein>
    <submittedName>
        <fullName evidence="1">Uncharacterized protein</fullName>
    </submittedName>
</protein>
<organism evidence="1 2">
    <name type="scientific">Eumeta variegata</name>
    <name type="common">Bagworm moth</name>
    <name type="synonym">Eumeta japonica</name>
    <dbReference type="NCBI Taxonomy" id="151549"/>
    <lineage>
        <taxon>Eukaryota</taxon>
        <taxon>Metazoa</taxon>
        <taxon>Ecdysozoa</taxon>
        <taxon>Arthropoda</taxon>
        <taxon>Hexapoda</taxon>
        <taxon>Insecta</taxon>
        <taxon>Pterygota</taxon>
        <taxon>Neoptera</taxon>
        <taxon>Endopterygota</taxon>
        <taxon>Lepidoptera</taxon>
        <taxon>Glossata</taxon>
        <taxon>Ditrysia</taxon>
        <taxon>Tineoidea</taxon>
        <taxon>Psychidae</taxon>
        <taxon>Oiketicinae</taxon>
        <taxon>Eumeta</taxon>
    </lineage>
</organism>
<sequence length="96" mass="11065">MWIALRLVNILSTISDSRLTNERVSQARRHRLSSARRPRAHSGASPWVENACTVHPWCHHSNYVNLLVFFRCSSKIKYLFDAHARAVAALIDKRLL</sequence>